<gene>
    <name evidence="8" type="ORF">SCUCBS95973_002522</name>
</gene>
<evidence type="ECO:0000256" key="6">
    <source>
        <dbReference type="RuleBase" id="RU000454"/>
    </source>
</evidence>
<protein>
    <recommendedName>
        <fullName evidence="7">Peptidase A1 domain-containing protein</fullName>
    </recommendedName>
</protein>
<dbReference type="PANTHER" id="PTHR47966">
    <property type="entry name" value="BETA-SITE APP-CLEAVING ENZYME, ISOFORM A-RELATED"/>
    <property type="match status" value="1"/>
</dbReference>
<sequence length="505" mass="51622">MRSTSVAAGAIIAAAANAAVPKGVVQFDVGRRQAHPRLHRRATANTDSTTIANDLTEGGYFATCKIGTPAQTLTLQLDTGSSDIWVPASSASVCESSRNSDGCSLGSFTSADSSTFVITGQDEFSISYVDGSHSDGSYFTDVFTIGGSTVTNMTMGLGESTDINFGLVGIGYKTDEAIVSTEEDLSAAYNNLPLVMVQEGIIKTNAYSLWLNDLDASTGNLLFGGIDTAKYSGDLVKVDIYKDPDTGTFTSFIVALTSVDAVSSSGSDTLTSTSFPIAVVLDSGTTLSYVPQDLAEQIWTETGAVYNAEVGIAVIPCSMASSGGHFTFGFGGPSGASITVSMDELVLDLYSGGTATFSSGEYKGQAACEFGIQNSSSAPYLLGDTFLRSAYVVYDLVNNEIGLAQTDFNATDSNIVAFASSGAPIPSATAAPSQAEVTQTPSFTTPAFAASSGFGSTATASASSGGSSSGSGSKSAAGVNTVPMELLRIGVISATLFVAGGLFIM</sequence>
<dbReference type="InterPro" id="IPR001461">
    <property type="entry name" value="Aspartic_peptidase_A1"/>
</dbReference>
<evidence type="ECO:0000256" key="4">
    <source>
        <dbReference type="ARBA" id="ARBA00022750"/>
    </source>
</evidence>
<dbReference type="PANTHER" id="PTHR47966:SF65">
    <property type="entry name" value="ASPARTIC-TYPE ENDOPEPTIDASE"/>
    <property type="match status" value="1"/>
</dbReference>
<keyword evidence="5 6" id="KW-0378">Hydrolase</keyword>
<dbReference type="Pfam" id="PF00026">
    <property type="entry name" value="Asp"/>
    <property type="match status" value="1"/>
</dbReference>
<comment type="similarity">
    <text evidence="1 6">Belongs to the peptidase A1 family.</text>
</comment>
<evidence type="ECO:0000313" key="8">
    <source>
        <dbReference type="EMBL" id="CAK7215577.1"/>
    </source>
</evidence>
<dbReference type="Gene3D" id="2.40.70.10">
    <property type="entry name" value="Acid Proteases"/>
    <property type="match status" value="2"/>
</dbReference>
<keyword evidence="4 6" id="KW-0064">Aspartyl protease</keyword>
<evidence type="ECO:0000256" key="5">
    <source>
        <dbReference type="ARBA" id="ARBA00022801"/>
    </source>
</evidence>
<evidence type="ECO:0000256" key="3">
    <source>
        <dbReference type="ARBA" id="ARBA00022729"/>
    </source>
</evidence>
<dbReference type="Proteomes" id="UP001642405">
    <property type="component" value="Unassembled WGS sequence"/>
</dbReference>
<keyword evidence="9" id="KW-1185">Reference proteome</keyword>
<dbReference type="InterPro" id="IPR033876">
    <property type="entry name" value="SAP-like"/>
</dbReference>
<keyword evidence="3" id="KW-0732">Signal</keyword>
<dbReference type="InterPro" id="IPR021109">
    <property type="entry name" value="Peptidase_aspartic_dom_sf"/>
</dbReference>
<name>A0ABP0B7J6_9PEZI</name>
<evidence type="ECO:0000256" key="1">
    <source>
        <dbReference type="ARBA" id="ARBA00007447"/>
    </source>
</evidence>
<organism evidence="8 9">
    <name type="scientific">Sporothrix curviconia</name>
    <dbReference type="NCBI Taxonomy" id="1260050"/>
    <lineage>
        <taxon>Eukaryota</taxon>
        <taxon>Fungi</taxon>
        <taxon>Dikarya</taxon>
        <taxon>Ascomycota</taxon>
        <taxon>Pezizomycotina</taxon>
        <taxon>Sordariomycetes</taxon>
        <taxon>Sordariomycetidae</taxon>
        <taxon>Ophiostomatales</taxon>
        <taxon>Ophiostomataceae</taxon>
        <taxon>Sporothrix</taxon>
    </lineage>
</organism>
<comment type="caution">
    <text evidence="8">The sequence shown here is derived from an EMBL/GenBank/DDBJ whole genome shotgun (WGS) entry which is preliminary data.</text>
</comment>
<keyword evidence="2 6" id="KW-0645">Protease</keyword>
<evidence type="ECO:0000313" key="9">
    <source>
        <dbReference type="Proteomes" id="UP001642405"/>
    </source>
</evidence>
<dbReference type="PRINTS" id="PR00792">
    <property type="entry name" value="PEPSIN"/>
</dbReference>
<dbReference type="PROSITE" id="PS00141">
    <property type="entry name" value="ASP_PROTEASE"/>
    <property type="match status" value="1"/>
</dbReference>
<evidence type="ECO:0000259" key="7">
    <source>
        <dbReference type="PROSITE" id="PS51767"/>
    </source>
</evidence>
<reference evidence="8 9" key="1">
    <citation type="submission" date="2024-01" db="EMBL/GenBank/DDBJ databases">
        <authorList>
            <person name="Allen C."/>
            <person name="Tagirdzhanova G."/>
        </authorList>
    </citation>
    <scope>NUCLEOTIDE SEQUENCE [LARGE SCALE GENOMIC DNA]</scope>
</reference>
<dbReference type="CDD" id="cd05474">
    <property type="entry name" value="SAP_like"/>
    <property type="match status" value="1"/>
</dbReference>
<proteinExistence type="inferred from homology"/>
<dbReference type="InterPro" id="IPR033121">
    <property type="entry name" value="PEPTIDASE_A1"/>
</dbReference>
<accession>A0ABP0B7J6</accession>
<dbReference type="SUPFAM" id="SSF50630">
    <property type="entry name" value="Acid proteases"/>
    <property type="match status" value="1"/>
</dbReference>
<dbReference type="PROSITE" id="PS51767">
    <property type="entry name" value="PEPTIDASE_A1"/>
    <property type="match status" value="1"/>
</dbReference>
<feature type="domain" description="Peptidase A1" evidence="7">
    <location>
        <begin position="60"/>
        <end position="404"/>
    </location>
</feature>
<dbReference type="EMBL" id="CAWUHB010000010">
    <property type="protein sequence ID" value="CAK7215577.1"/>
    <property type="molecule type" value="Genomic_DNA"/>
</dbReference>
<evidence type="ECO:0000256" key="2">
    <source>
        <dbReference type="ARBA" id="ARBA00022670"/>
    </source>
</evidence>
<dbReference type="InterPro" id="IPR001969">
    <property type="entry name" value="Aspartic_peptidase_AS"/>
</dbReference>